<comment type="caution">
    <text evidence="1">The sequence shown here is derived from an EMBL/GenBank/DDBJ whole genome shotgun (WGS) entry which is preliminary data.</text>
</comment>
<accession>A0A5C6BVY0</accession>
<dbReference type="RefSeq" id="WP_302119306.1">
    <property type="nucleotide sequence ID" value="NZ_SJPU01000002.1"/>
</dbReference>
<evidence type="ECO:0000313" key="2">
    <source>
        <dbReference type="Proteomes" id="UP000319908"/>
    </source>
</evidence>
<sequence>MLDPLNNRLNLMFRSFTVLLLTWTILIIASLASSPSVAQVGLGTDPMITYYQALQAYRDGDIENAIRGFEAAERGTRTDPSGKWIDAIPARVMLAECYWQLGHLPACQANLDAATGIAIRHQGWIGSLDFSVLNTAPQVAAPGNLWPEVAAVQILSVPSRIPVHIGQAVTEQSLAAGGVITPPNIKNLDAIEIMRCLAVASHRRRVLLGPLAVDSTMGSELLEATKRPTALNQPLAKSLLNAMRGCEYYATGEDKTAVDRANNYASPGGVHPLTPLSMLCALKVSTGGNDLGELNGDSRRSLVNTAQQIVNAAAALEQYEWIGEALQVAMGVADEAQLSRVEQTALMAGRTLVQRSRLASLHCYLVAADAAVSAGRVEPATEHLQTALALTGRRDIQLPRLQAYAAYVAARIAAKNGQSIGISMGSEMTSALTTMNDFILHGRNQRRPIMAMPFLHQVDIVMASMSGNVGNQSAKRILSAYASPAGIGLWRQDPLNALAAINFDDSALHAALLRLASLENDGIGVLKQTDRLLAKRFTSQLPLQGRLLQLRTLASASTDSMWPSVRQSMESPVPALKRVRELTQAAIIPPAPAPRDPAAAAASWGAARSLADAHVMEALLSDLSLARIAVPEVNPPRVATTDVDEIPDGTVLLTFLVDSGRIIASASRDGVTRTWVVPGANRLPAMVSRLLQDMGASQSRGKRLPDDDTQWKAAATKIRSYLFPADSGWSEDGLERVIVVPDGPLWYLPFELLPLADIAASNGEENAEPKPESRWADALEVQYAPTPGLALRNAEGATSADQIAMVAGNFFAVRDAQANEAMVRDVMQTADNAIISSLVASPATSNMGLNVGHLIVAAPITPNLKSPLSTQIIPLDSTSGQAAGRSDTLRDWVRLPASGPRTVFLPGLRTSAATSKLGDGSELFYPMISLQASGVREVGLSRWATGGASAAAVLSEVVNEVPYTSLAAAIRRGTMMLRQTELSLSREPLLGKADSEATEISGDEPLFWATYLSSGSLQLAPPTKED</sequence>
<gene>
    <name evidence="1" type="ORF">Poly21_36380</name>
</gene>
<dbReference type="AlphaFoldDB" id="A0A5C6BVY0"/>
<keyword evidence="2" id="KW-1185">Reference proteome</keyword>
<proteinExistence type="predicted"/>
<dbReference type="EMBL" id="SJPU01000002">
    <property type="protein sequence ID" value="TWU16433.1"/>
    <property type="molecule type" value="Genomic_DNA"/>
</dbReference>
<protein>
    <submittedName>
        <fullName evidence="1">CHAT domain protein</fullName>
    </submittedName>
</protein>
<reference evidence="1 2" key="1">
    <citation type="journal article" date="2020" name="Antonie Van Leeuwenhoek">
        <title>Rhodopirellula heiligendammensis sp. nov., Rhodopirellula pilleata sp. nov., and Rhodopirellula solitaria sp. nov. isolated from natural or artificial marine surfaces in Northern Germany and California, USA, and emended description of the genus Rhodopirellula.</title>
        <authorList>
            <person name="Kallscheuer N."/>
            <person name="Wiegand S."/>
            <person name="Jogler M."/>
            <person name="Boedeker C."/>
            <person name="Peeters S.H."/>
            <person name="Rast P."/>
            <person name="Heuer A."/>
            <person name="Jetten M.S.M."/>
            <person name="Rohde M."/>
            <person name="Jogler C."/>
        </authorList>
    </citation>
    <scope>NUCLEOTIDE SEQUENCE [LARGE SCALE GENOMIC DNA]</scope>
    <source>
        <strain evidence="1 2">Poly21</strain>
    </source>
</reference>
<organism evidence="1 2">
    <name type="scientific">Allorhodopirellula heiligendammensis</name>
    <dbReference type="NCBI Taxonomy" id="2714739"/>
    <lineage>
        <taxon>Bacteria</taxon>
        <taxon>Pseudomonadati</taxon>
        <taxon>Planctomycetota</taxon>
        <taxon>Planctomycetia</taxon>
        <taxon>Pirellulales</taxon>
        <taxon>Pirellulaceae</taxon>
        <taxon>Allorhodopirellula</taxon>
    </lineage>
</organism>
<name>A0A5C6BVY0_9BACT</name>
<dbReference type="Proteomes" id="UP000319908">
    <property type="component" value="Unassembled WGS sequence"/>
</dbReference>
<evidence type="ECO:0000313" key="1">
    <source>
        <dbReference type="EMBL" id="TWU16433.1"/>
    </source>
</evidence>